<dbReference type="Gene3D" id="1.10.10.60">
    <property type="entry name" value="Homeodomain-like"/>
    <property type="match status" value="1"/>
</dbReference>
<dbReference type="Pfam" id="PF22177">
    <property type="entry name" value="PBP1_XylR"/>
    <property type="match status" value="1"/>
</dbReference>
<dbReference type="EMBL" id="JARQTW010000018">
    <property type="protein sequence ID" value="MDG2950883.1"/>
    <property type="molecule type" value="Genomic_DNA"/>
</dbReference>
<comment type="caution">
    <text evidence="5">The sequence shown here is derived from an EMBL/GenBank/DDBJ whole genome shotgun (WGS) entry which is preliminary data.</text>
</comment>
<organism evidence="5 6">
    <name type="scientific">Exercitatus varius</name>
    <dbReference type="NCBI Taxonomy" id="67857"/>
    <lineage>
        <taxon>Bacteria</taxon>
        <taxon>Pseudomonadati</taxon>
        <taxon>Pseudomonadota</taxon>
        <taxon>Gammaproteobacteria</taxon>
        <taxon>Pasteurellales</taxon>
        <taxon>Pasteurellaceae</taxon>
        <taxon>Exercitatus</taxon>
    </lineage>
</organism>
<dbReference type="SUPFAM" id="SSF46689">
    <property type="entry name" value="Homeodomain-like"/>
    <property type="match status" value="1"/>
</dbReference>
<dbReference type="InterPro" id="IPR018062">
    <property type="entry name" value="HTH_AraC-typ_CS"/>
</dbReference>
<dbReference type="Pfam" id="PF13377">
    <property type="entry name" value="Peripla_BP_3"/>
    <property type="match status" value="1"/>
</dbReference>
<evidence type="ECO:0000256" key="1">
    <source>
        <dbReference type="ARBA" id="ARBA00023015"/>
    </source>
</evidence>
<evidence type="ECO:0000256" key="2">
    <source>
        <dbReference type="ARBA" id="ARBA00023125"/>
    </source>
</evidence>
<dbReference type="SMART" id="SM00342">
    <property type="entry name" value="HTH_ARAC"/>
    <property type="match status" value="1"/>
</dbReference>
<keyword evidence="3" id="KW-0804">Transcription</keyword>
<sequence length="392" mass="45407">MTNEYKYYRIALLFNANKVYDREVIEGVGQYIQASQCLWNIFIEDDFVYRKESLHHLEIDGIIADFDDPETVAMLEHTTIPVIAVGGSYQNPAFYPHHPYVATDNDALVETAFLHLKQKGINQFAFYGLPAETPKHWSQERKNAFMRLMRDYGHQTYIYLGEQAHSDNWLAVQSKLCDWISHLPSHTGIIAVTDARARHLLQACEYLNIAVPDELCIIGIDNEELIQYLSRVSLSSVVQGTNQIGYQAAKLLDQLLKGQTVASTPILVPPVRVEQRRSTDYRSLHDPLVIQAMHYIRHHATQGIKTEQVLDHLRISRSNLEQRFKAEMNKTIHQVIHEEKLDRAKNMLKFTDIPIQEIAEICGYPSLQYFYAVFKKEHRQTPKEFREQFSAY</sequence>
<dbReference type="InterPro" id="IPR018060">
    <property type="entry name" value="HTH_AraC"/>
</dbReference>
<keyword evidence="2 5" id="KW-0238">DNA-binding</keyword>
<dbReference type="InterPro" id="IPR046335">
    <property type="entry name" value="LacI/GalR-like_sensor"/>
</dbReference>
<gene>
    <name evidence="5" type="ORF">P7M15_10235</name>
</gene>
<name>A0AAW6QC45_9PAST</name>
<dbReference type="InterPro" id="IPR028082">
    <property type="entry name" value="Peripla_BP_I"/>
</dbReference>
<reference evidence="5" key="1">
    <citation type="submission" date="2023-03" db="EMBL/GenBank/DDBJ databases">
        <title>Classification of Bisgaard taxon 6 and taxon 10 as Exercitatus varius gen. nov., spec. nov.</title>
        <authorList>
            <person name="Christensen H."/>
        </authorList>
    </citation>
    <scope>NUCLEOTIDE SEQUENCE</scope>
    <source>
        <strain evidence="5">86116</strain>
    </source>
</reference>
<dbReference type="Gene3D" id="3.40.50.2300">
    <property type="match status" value="2"/>
</dbReference>
<evidence type="ECO:0000313" key="5">
    <source>
        <dbReference type="EMBL" id="MDG2950883.1"/>
    </source>
</evidence>
<dbReference type="SUPFAM" id="SSF53822">
    <property type="entry name" value="Periplasmic binding protein-like I"/>
    <property type="match status" value="1"/>
</dbReference>
<dbReference type="CDD" id="cd01543">
    <property type="entry name" value="PBP1_XylR"/>
    <property type="match status" value="1"/>
</dbReference>
<dbReference type="PANTHER" id="PTHR30146">
    <property type="entry name" value="LACI-RELATED TRANSCRIPTIONAL REPRESSOR"/>
    <property type="match status" value="1"/>
</dbReference>
<dbReference type="Proteomes" id="UP001214976">
    <property type="component" value="Unassembled WGS sequence"/>
</dbReference>
<dbReference type="GO" id="GO:0000976">
    <property type="term" value="F:transcription cis-regulatory region binding"/>
    <property type="evidence" value="ECO:0007669"/>
    <property type="project" value="TreeGrafter"/>
</dbReference>
<dbReference type="InterPro" id="IPR054031">
    <property type="entry name" value="XylR_PBP1"/>
</dbReference>
<dbReference type="InterPro" id="IPR009057">
    <property type="entry name" value="Homeodomain-like_sf"/>
</dbReference>
<feature type="domain" description="HTH araC/xylS-type" evidence="4">
    <location>
        <begin position="290"/>
        <end position="388"/>
    </location>
</feature>
<dbReference type="PROSITE" id="PS01124">
    <property type="entry name" value="HTH_ARAC_FAMILY_2"/>
    <property type="match status" value="1"/>
</dbReference>
<proteinExistence type="predicted"/>
<dbReference type="GO" id="GO:0003700">
    <property type="term" value="F:DNA-binding transcription factor activity"/>
    <property type="evidence" value="ECO:0007669"/>
    <property type="project" value="InterPro"/>
</dbReference>
<dbReference type="PANTHER" id="PTHR30146:SF24">
    <property type="entry name" value="XYLOSE OPERON REGULATORY PROTEIN"/>
    <property type="match status" value="1"/>
</dbReference>
<evidence type="ECO:0000313" key="6">
    <source>
        <dbReference type="Proteomes" id="UP001214976"/>
    </source>
</evidence>
<dbReference type="PROSITE" id="PS00041">
    <property type="entry name" value="HTH_ARAC_FAMILY_1"/>
    <property type="match status" value="1"/>
</dbReference>
<dbReference type="RefSeq" id="WP_317477779.1">
    <property type="nucleotide sequence ID" value="NZ_JARQTW010000018.1"/>
</dbReference>
<protein>
    <submittedName>
        <fullName evidence="5">DNA-binding transcriptional regulator</fullName>
    </submittedName>
</protein>
<dbReference type="Pfam" id="PF12833">
    <property type="entry name" value="HTH_18"/>
    <property type="match status" value="1"/>
</dbReference>
<evidence type="ECO:0000259" key="4">
    <source>
        <dbReference type="PROSITE" id="PS01124"/>
    </source>
</evidence>
<accession>A0AAW6QC45</accession>
<dbReference type="AlphaFoldDB" id="A0AAW6QC45"/>
<evidence type="ECO:0000256" key="3">
    <source>
        <dbReference type="ARBA" id="ARBA00023163"/>
    </source>
</evidence>
<keyword evidence="1" id="KW-0805">Transcription regulation</keyword>